<feature type="transmembrane region" description="Helical" evidence="2">
    <location>
        <begin position="29"/>
        <end position="49"/>
    </location>
</feature>
<protein>
    <submittedName>
        <fullName evidence="3">Uncharacterized protein</fullName>
    </submittedName>
</protein>
<accession>A0ABQ3YAW4</accession>
<keyword evidence="2" id="KW-1133">Transmembrane helix</keyword>
<evidence type="ECO:0000313" key="3">
    <source>
        <dbReference type="EMBL" id="GID77118.1"/>
    </source>
</evidence>
<keyword evidence="4" id="KW-1185">Reference proteome</keyword>
<keyword evidence="2" id="KW-0472">Membrane</keyword>
<comment type="caution">
    <text evidence="3">The sequence shown here is derived from an EMBL/GenBank/DDBJ whole genome shotgun (WGS) entry which is preliminary data.</text>
</comment>
<gene>
    <name evidence="3" type="ORF">Ade02nite_57590</name>
</gene>
<organism evidence="3 4">
    <name type="scientific">Paractinoplanes deccanensis</name>
    <dbReference type="NCBI Taxonomy" id="113561"/>
    <lineage>
        <taxon>Bacteria</taxon>
        <taxon>Bacillati</taxon>
        <taxon>Actinomycetota</taxon>
        <taxon>Actinomycetes</taxon>
        <taxon>Micromonosporales</taxon>
        <taxon>Micromonosporaceae</taxon>
        <taxon>Paractinoplanes</taxon>
    </lineage>
</organism>
<feature type="region of interest" description="Disordered" evidence="1">
    <location>
        <begin position="55"/>
        <end position="82"/>
    </location>
</feature>
<dbReference type="EMBL" id="BOMI01000114">
    <property type="protein sequence ID" value="GID77118.1"/>
    <property type="molecule type" value="Genomic_DNA"/>
</dbReference>
<keyword evidence="2" id="KW-0812">Transmembrane</keyword>
<sequence>MRGRAGHSYPVRVLLAVLQVDPQNDWVDYLNLVLAGVGGFAGAIAIVIVERHVRDRGGGGPALPRGSRRVAGGRVQAHRASS</sequence>
<dbReference type="Proteomes" id="UP000609879">
    <property type="component" value="Unassembled WGS sequence"/>
</dbReference>
<reference evidence="3 4" key="1">
    <citation type="submission" date="2021-01" db="EMBL/GenBank/DDBJ databases">
        <title>Whole genome shotgun sequence of Actinoplanes deccanensis NBRC 13994.</title>
        <authorList>
            <person name="Komaki H."/>
            <person name="Tamura T."/>
        </authorList>
    </citation>
    <scope>NUCLEOTIDE SEQUENCE [LARGE SCALE GENOMIC DNA]</scope>
    <source>
        <strain evidence="3 4">NBRC 13994</strain>
    </source>
</reference>
<proteinExistence type="predicted"/>
<evidence type="ECO:0000313" key="4">
    <source>
        <dbReference type="Proteomes" id="UP000609879"/>
    </source>
</evidence>
<evidence type="ECO:0000256" key="2">
    <source>
        <dbReference type="SAM" id="Phobius"/>
    </source>
</evidence>
<name>A0ABQ3YAW4_9ACTN</name>
<evidence type="ECO:0000256" key="1">
    <source>
        <dbReference type="SAM" id="MobiDB-lite"/>
    </source>
</evidence>